<dbReference type="PANTHER" id="PTHR11048">
    <property type="entry name" value="PRENYLTRANSFERASES"/>
    <property type="match status" value="1"/>
</dbReference>
<feature type="transmembrane region" description="Helical" evidence="8">
    <location>
        <begin position="170"/>
        <end position="190"/>
    </location>
</feature>
<feature type="transmembrane region" description="Helical" evidence="8">
    <location>
        <begin position="117"/>
        <end position="136"/>
    </location>
</feature>
<dbReference type="FunFam" id="1.10.357.140:FF:000008">
    <property type="entry name" value="4-hydroxybenzoate octaprenyltransferase"/>
    <property type="match status" value="1"/>
</dbReference>
<evidence type="ECO:0000256" key="4">
    <source>
        <dbReference type="ARBA" id="ARBA00022679"/>
    </source>
</evidence>
<feature type="transmembrane region" description="Helical" evidence="8">
    <location>
        <begin position="145"/>
        <end position="164"/>
    </location>
</feature>
<dbReference type="GO" id="GO:0005886">
    <property type="term" value="C:plasma membrane"/>
    <property type="evidence" value="ECO:0007669"/>
    <property type="project" value="TreeGrafter"/>
</dbReference>
<keyword evidence="7 8" id="KW-0472">Membrane</keyword>
<evidence type="ECO:0000256" key="3">
    <source>
        <dbReference type="ARBA" id="ARBA00005985"/>
    </source>
</evidence>
<dbReference type="InterPro" id="IPR006370">
    <property type="entry name" value="HB_polyprenyltransferase-like"/>
</dbReference>
<dbReference type="GO" id="GO:0006744">
    <property type="term" value="P:ubiquinone biosynthetic process"/>
    <property type="evidence" value="ECO:0007669"/>
    <property type="project" value="TreeGrafter"/>
</dbReference>
<gene>
    <name evidence="9" type="ORF">METZ01_LOCUS48364</name>
</gene>
<evidence type="ECO:0000256" key="2">
    <source>
        <dbReference type="ARBA" id="ARBA00004141"/>
    </source>
</evidence>
<feature type="transmembrane region" description="Helical" evidence="8">
    <location>
        <begin position="21"/>
        <end position="37"/>
    </location>
</feature>
<comment type="similarity">
    <text evidence="3">Belongs to the UbiA prenyltransferase family.</text>
</comment>
<name>A0A381RUF6_9ZZZZ</name>
<reference evidence="9" key="1">
    <citation type="submission" date="2018-05" db="EMBL/GenBank/DDBJ databases">
        <authorList>
            <person name="Lanie J.A."/>
            <person name="Ng W.-L."/>
            <person name="Kazmierczak K.M."/>
            <person name="Andrzejewski T.M."/>
            <person name="Davidsen T.M."/>
            <person name="Wayne K.J."/>
            <person name="Tettelin H."/>
            <person name="Glass J.I."/>
            <person name="Rusch D."/>
            <person name="Podicherti R."/>
            <person name="Tsui H.-C.T."/>
            <person name="Winkler M.E."/>
        </authorList>
    </citation>
    <scope>NUCLEOTIDE SEQUENCE</scope>
</reference>
<keyword evidence="5 8" id="KW-0812">Transmembrane</keyword>
<evidence type="ECO:0000256" key="7">
    <source>
        <dbReference type="ARBA" id="ARBA00023136"/>
    </source>
</evidence>
<dbReference type="CDD" id="cd13959">
    <property type="entry name" value="PT_UbiA_COQ2"/>
    <property type="match status" value="1"/>
</dbReference>
<evidence type="ECO:0000256" key="5">
    <source>
        <dbReference type="ARBA" id="ARBA00022692"/>
    </source>
</evidence>
<dbReference type="Pfam" id="PF01040">
    <property type="entry name" value="UbiA"/>
    <property type="match status" value="1"/>
</dbReference>
<accession>A0A381RUF6</accession>
<dbReference type="AlphaFoldDB" id="A0A381RUF6"/>
<dbReference type="FunFam" id="1.20.120.1780:FF:000001">
    <property type="entry name" value="4-hydroxybenzoate octaprenyltransferase"/>
    <property type="match status" value="1"/>
</dbReference>
<feature type="transmembrane region" description="Helical" evidence="8">
    <location>
        <begin position="268"/>
        <end position="286"/>
    </location>
</feature>
<evidence type="ECO:0000256" key="6">
    <source>
        <dbReference type="ARBA" id="ARBA00022989"/>
    </source>
</evidence>
<dbReference type="InterPro" id="IPR044878">
    <property type="entry name" value="UbiA_sf"/>
</dbReference>
<evidence type="ECO:0000256" key="1">
    <source>
        <dbReference type="ARBA" id="ARBA00001946"/>
    </source>
</evidence>
<dbReference type="NCBIfam" id="TIGR01474">
    <property type="entry name" value="ubiA_proteo"/>
    <property type="match status" value="1"/>
</dbReference>
<dbReference type="InterPro" id="IPR000537">
    <property type="entry name" value="UbiA_prenyltransferase"/>
</dbReference>
<evidence type="ECO:0000256" key="8">
    <source>
        <dbReference type="SAM" id="Phobius"/>
    </source>
</evidence>
<dbReference type="PANTHER" id="PTHR11048:SF28">
    <property type="entry name" value="4-HYDROXYBENZOATE POLYPRENYLTRANSFERASE, MITOCHONDRIAL"/>
    <property type="match status" value="1"/>
</dbReference>
<dbReference type="GO" id="GO:0004659">
    <property type="term" value="F:prenyltransferase activity"/>
    <property type="evidence" value="ECO:0007669"/>
    <property type="project" value="InterPro"/>
</dbReference>
<comment type="cofactor">
    <cofactor evidence="1">
        <name>Mg(2+)</name>
        <dbReference type="ChEBI" id="CHEBI:18420"/>
    </cofactor>
</comment>
<dbReference type="Gene3D" id="1.10.357.140">
    <property type="entry name" value="UbiA prenyltransferase"/>
    <property type="match status" value="1"/>
</dbReference>
<dbReference type="PROSITE" id="PS00943">
    <property type="entry name" value="UBIA"/>
    <property type="match status" value="1"/>
</dbReference>
<dbReference type="Gene3D" id="1.20.120.1780">
    <property type="entry name" value="UbiA prenyltransferase"/>
    <property type="match status" value="1"/>
</dbReference>
<proteinExistence type="inferred from homology"/>
<comment type="subcellular location">
    <subcellularLocation>
        <location evidence="2">Membrane</location>
        <topology evidence="2">Multi-pass membrane protein</topology>
    </subcellularLocation>
</comment>
<dbReference type="InterPro" id="IPR039653">
    <property type="entry name" value="Prenyltransferase"/>
</dbReference>
<feature type="transmembrane region" description="Helical" evidence="8">
    <location>
        <begin position="92"/>
        <end position="111"/>
    </location>
</feature>
<protein>
    <recommendedName>
        <fullName evidence="10">4-hydroxybenzoate polyprenyltransferase</fullName>
    </recommendedName>
</protein>
<organism evidence="9">
    <name type="scientific">marine metagenome</name>
    <dbReference type="NCBI Taxonomy" id="408172"/>
    <lineage>
        <taxon>unclassified sequences</taxon>
        <taxon>metagenomes</taxon>
        <taxon>ecological metagenomes</taxon>
    </lineage>
</organism>
<evidence type="ECO:0000313" key="9">
    <source>
        <dbReference type="EMBL" id="SUZ95510.1"/>
    </source>
</evidence>
<keyword evidence="6 8" id="KW-1133">Transmembrane helix</keyword>
<dbReference type="HAMAP" id="MF_01635">
    <property type="entry name" value="UbiA"/>
    <property type="match status" value="1"/>
</dbReference>
<feature type="transmembrane region" description="Helical" evidence="8">
    <location>
        <begin position="49"/>
        <end position="71"/>
    </location>
</feature>
<feature type="transmembrane region" description="Helical" evidence="8">
    <location>
        <begin position="215"/>
        <end position="232"/>
    </location>
</feature>
<dbReference type="InterPro" id="IPR030470">
    <property type="entry name" value="UbiA_prenylTrfase_CS"/>
</dbReference>
<sequence length="287" mass="33272">MLDKILPKKIKHLIDLIRLDKPIGFLLLMWPCWFALANLPQDNAELTYWYVYFVIGAFLMRSAGCIINDLVDMNLDKNVARTAERPLASKKVSITEAIVLLFVLLFFSFYILLQFNFYAIVTGLASIPLVLLYPFLKRYTYWPQLGLGLVFSWGVLIVSIQFTGTISLSFFLLYIACVFWTLAYDTIYAYQDREDDIKNNVKSTAVLFGFNGKKYVRVFYSIFYVIIGFLGFYSSKSFLSLVVIIALIFVMNLHLNKWKLDSTNSSNHYFKFNNIIGLLCFLYLVIF</sequence>
<dbReference type="EMBL" id="UINC01002331">
    <property type="protein sequence ID" value="SUZ95510.1"/>
    <property type="molecule type" value="Genomic_DNA"/>
</dbReference>
<keyword evidence="4" id="KW-0808">Transferase</keyword>
<feature type="transmembrane region" description="Helical" evidence="8">
    <location>
        <begin position="238"/>
        <end position="256"/>
    </location>
</feature>
<evidence type="ECO:0008006" key="10">
    <source>
        <dbReference type="Google" id="ProtNLM"/>
    </source>
</evidence>